<dbReference type="RefSeq" id="WP_332519285.1">
    <property type="nucleotide sequence ID" value="NZ_JANRHA010000002.1"/>
</dbReference>
<comment type="caution">
    <text evidence="2">The sequence shown here is derived from an EMBL/GenBank/DDBJ whole genome shotgun (WGS) entry which is preliminary data.</text>
</comment>
<evidence type="ECO:0000256" key="1">
    <source>
        <dbReference type="SAM" id="Phobius"/>
    </source>
</evidence>
<dbReference type="AlphaFoldDB" id="A0A9X4RCQ9"/>
<keyword evidence="1" id="KW-1133">Transmembrane helix</keyword>
<evidence type="ECO:0008006" key="4">
    <source>
        <dbReference type="Google" id="ProtNLM"/>
    </source>
</evidence>
<dbReference type="Proteomes" id="UP001152755">
    <property type="component" value="Unassembled WGS sequence"/>
</dbReference>
<evidence type="ECO:0000313" key="2">
    <source>
        <dbReference type="EMBL" id="MDG3013774.1"/>
    </source>
</evidence>
<evidence type="ECO:0000313" key="3">
    <source>
        <dbReference type="Proteomes" id="UP001152755"/>
    </source>
</evidence>
<keyword evidence="1" id="KW-0472">Membrane</keyword>
<gene>
    <name evidence="2" type="ORF">NVS88_04285</name>
</gene>
<protein>
    <recommendedName>
        <fullName evidence="4">Secreted protein</fullName>
    </recommendedName>
</protein>
<feature type="transmembrane region" description="Helical" evidence="1">
    <location>
        <begin position="59"/>
        <end position="78"/>
    </location>
</feature>
<reference evidence="2" key="1">
    <citation type="submission" date="2022-08" db="EMBL/GenBank/DDBJ databases">
        <title>Genome analysis of Corynebacteriales strain.</title>
        <authorList>
            <person name="Lee S.D."/>
        </authorList>
    </citation>
    <scope>NUCLEOTIDE SEQUENCE</scope>
    <source>
        <strain evidence="2">D3-21</strain>
    </source>
</reference>
<accession>A0A9X4RCQ9</accession>
<name>A0A9X4RCQ9_9ACTN</name>
<keyword evidence="1" id="KW-0812">Transmembrane</keyword>
<feature type="transmembrane region" description="Helical" evidence="1">
    <location>
        <begin position="90"/>
        <end position="110"/>
    </location>
</feature>
<keyword evidence="3" id="KW-1185">Reference proteome</keyword>
<dbReference type="EMBL" id="JANRHA010000002">
    <property type="protein sequence ID" value="MDG3013774.1"/>
    <property type="molecule type" value="Genomic_DNA"/>
</dbReference>
<feature type="transmembrane region" description="Helical" evidence="1">
    <location>
        <begin position="130"/>
        <end position="148"/>
    </location>
</feature>
<organism evidence="2 3">
    <name type="scientific">Speluncibacter jeojiensis</name>
    <dbReference type="NCBI Taxonomy" id="2710754"/>
    <lineage>
        <taxon>Bacteria</taxon>
        <taxon>Bacillati</taxon>
        <taxon>Actinomycetota</taxon>
        <taxon>Actinomycetes</taxon>
        <taxon>Mycobacteriales</taxon>
        <taxon>Speluncibacteraceae</taxon>
        <taxon>Speluncibacter</taxon>
    </lineage>
</organism>
<proteinExistence type="predicted"/>
<sequence length="200" mass="20666">MASNTAEPGRLWVPRRRGAVGGLLLMLLGAWGAIVPFVGPYFDFTYGPASTWSWTAARGWFEVAPGSAAFLGGLMLLLTSSRAIAMAGAWLAVAGGVWFVIGPALAPWLTPGELGAPGDPRAGMSAFEQIGYFSGVGVAIALLGGISLGRLSALTVRDAQAAQARRQRATTTATDRRHRGLFPHSHAHAHAHAAGPAVGG</sequence>
<feature type="transmembrane region" description="Helical" evidence="1">
    <location>
        <begin position="20"/>
        <end position="39"/>
    </location>
</feature>